<dbReference type="Gene3D" id="3.10.620.30">
    <property type="match status" value="1"/>
</dbReference>
<dbReference type="PANTHER" id="PTHR46333">
    <property type="entry name" value="CYTOKINESIS PROTEIN 3"/>
    <property type="match status" value="1"/>
</dbReference>
<dbReference type="GO" id="GO:0005737">
    <property type="term" value="C:cytoplasm"/>
    <property type="evidence" value="ECO:0007669"/>
    <property type="project" value="TreeGrafter"/>
</dbReference>
<evidence type="ECO:0000313" key="4">
    <source>
        <dbReference type="Proteomes" id="UP000234789"/>
    </source>
</evidence>
<keyword evidence="4" id="KW-1185">Reference proteome</keyword>
<dbReference type="Pfam" id="PF01841">
    <property type="entry name" value="Transglut_core"/>
    <property type="match status" value="1"/>
</dbReference>
<protein>
    <submittedName>
        <fullName evidence="3">Putative protease</fullName>
    </submittedName>
</protein>
<feature type="compositionally biased region" description="Basic residues" evidence="1">
    <location>
        <begin position="20"/>
        <end position="29"/>
    </location>
</feature>
<name>A0A2N5N4G2_9BACL</name>
<reference evidence="3 4" key="1">
    <citation type="submission" date="2017-05" db="EMBL/GenBank/DDBJ databases">
        <title>Functional genome analysis of Paenibacillus pasadenensis strain R16: insights on endophytic life style and antifungal activity.</title>
        <authorList>
            <person name="Passera A."/>
            <person name="Marcolungo L."/>
            <person name="Casati P."/>
            <person name="Brasca M."/>
            <person name="Quaglino F."/>
            <person name="Delledonne M."/>
        </authorList>
    </citation>
    <scope>NUCLEOTIDE SEQUENCE [LARGE SCALE GENOMIC DNA]</scope>
    <source>
        <strain evidence="3 4">R16</strain>
    </source>
</reference>
<dbReference type="InterPro" id="IPR002931">
    <property type="entry name" value="Transglutaminase-like"/>
</dbReference>
<proteinExistence type="predicted"/>
<dbReference type="SUPFAM" id="SSF54001">
    <property type="entry name" value="Cysteine proteinases"/>
    <property type="match status" value="1"/>
</dbReference>
<feature type="domain" description="Transglutaminase-like" evidence="2">
    <location>
        <begin position="241"/>
        <end position="297"/>
    </location>
</feature>
<dbReference type="AlphaFoldDB" id="A0A2N5N4G2"/>
<dbReference type="GO" id="GO:0008233">
    <property type="term" value="F:peptidase activity"/>
    <property type="evidence" value="ECO:0007669"/>
    <property type="project" value="UniProtKB-KW"/>
</dbReference>
<dbReference type="InterPro" id="IPR052557">
    <property type="entry name" value="CAP/Cytokinesis_protein"/>
</dbReference>
<organism evidence="3 4">
    <name type="scientific">Paenibacillus pasadenensis</name>
    <dbReference type="NCBI Taxonomy" id="217090"/>
    <lineage>
        <taxon>Bacteria</taxon>
        <taxon>Bacillati</taxon>
        <taxon>Bacillota</taxon>
        <taxon>Bacilli</taxon>
        <taxon>Bacillales</taxon>
        <taxon>Paenibacillaceae</taxon>
        <taxon>Paenibacillus</taxon>
    </lineage>
</organism>
<sequence>MIGRGIGEAQSAAMEDGSRKARRRIGRKPFRRTGRRALTAILSASLLLGAALPAAAAANAPIAKAAKGRSGAGKADAAYAADPAVATARPAAAVAAPDAAPVLEAATFEEIAELIYGVMKDGYGERATVLYRGSTESLDQKLQQVFKAIGAKDDDLRFVLKKMTWNWTSTAYSATIDYRMSYWETSEQTEAVNEEARKAVQSPAIARKKEGREQTLAIYEWVMDRFRYDRTLEEHSAYAGLYGKNGTVCQGYALMLHRLLQAAGYESRIVYGKSKGDLHLWNMVRLDGVWQHLDATLDDPGAGKSKLAYFLRSDAAMAADHSWDRSAYPAAGR</sequence>
<evidence type="ECO:0000256" key="1">
    <source>
        <dbReference type="SAM" id="MobiDB-lite"/>
    </source>
</evidence>
<dbReference type="PANTHER" id="PTHR46333:SF2">
    <property type="entry name" value="CYTOKINESIS PROTEIN 3"/>
    <property type="match status" value="1"/>
</dbReference>
<dbReference type="InterPro" id="IPR038765">
    <property type="entry name" value="Papain-like_cys_pep_sf"/>
</dbReference>
<feature type="region of interest" description="Disordered" evidence="1">
    <location>
        <begin position="1"/>
        <end position="29"/>
    </location>
</feature>
<keyword evidence="3" id="KW-0378">Hydrolase</keyword>
<dbReference type="RefSeq" id="WP_101808898.1">
    <property type="nucleotide sequence ID" value="NZ_NFEZ01000004.1"/>
</dbReference>
<comment type="caution">
    <text evidence="3">The sequence shown here is derived from an EMBL/GenBank/DDBJ whole genome shotgun (WGS) entry which is preliminary data.</text>
</comment>
<evidence type="ECO:0000259" key="2">
    <source>
        <dbReference type="SMART" id="SM00460"/>
    </source>
</evidence>
<dbReference type="SMART" id="SM00460">
    <property type="entry name" value="TGc"/>
    <property type="match status" value="1"/>
</dbReference>
<keyword evidence="3" id="KW-0645">Protease</keyword>
<evidence type="ECO:0000313" key="3">
    <source>
        <dbReference type="EMBL" id="PLT45221.1"/>
    </source>
</evidence>
<accession>A0A2N5N4G2</accession>
<gene>
    <name evidence="3" type="ORF">B8V81_3652</name>
</gene>
<dbReference type="EMBL" id="NFEZ01000004">
    <property type="protein sequence ID" value="PLT45221.1"/>
    <property type="molecule type" value="Genomic_DNA"/>
</dbReference>
<dbReference type="GO" id="GO:0006508">
    <property type="term" value="P:proteolysis"/>
    <property type="evidence" value="ECO:0007669"/>
    <property type="project" value="UniProtKB-KW"/>
</dbReference>
<dbReference type="Proteomes" id="UP000234789">
    <property type="component" value="Unassembled WGS sequence"/>
</dbReference>